<protein>
    <recommendedName>
        <fullName evidence="4">DUF5134 domain-containing protein</fullName>
    </recommendedName>
</protein>
<reference evidence="2 3" key="1">
    <citation type="submission" date="2016-01" db="EMBL/GenBank/DDBJ databases">
        <title>The new phylogeny of the genus Mycobacterium.</title>
        <authorList>
            <person name="Tarcisio F."/>
            <person name="Conor M."/>
            <person name="Antonella G."/>
            <person name="Elisabetta G."/>
            <person name="Giulia F.S."/>
            <person name="Sara T."/>
            <person name="Anna F."/>
            <person name="Clotilde B."/>
            <person name="Roberto B."/>
            <person name="Veronica D.S."/>
            <person name="Fabio R."/>
            <person name="Monica P."/>
            <person name="Olivier J."/>
            <person name="Enrico T."/>
            <person name="Nicola S."/>
        </authorList>
    </citation>
    <scope>NUCLEOTIDE SEQUENCE [LARGE SCALE GENOMIC DNA]</scope>
    <source>
        <strain evidence="2 3">DSM 44803</strain>
    </source>
</reference>
<feature type="transmembrane region" description="Helical" evidence="1">
    <location>
        <begin position="145"/>
        <end position="165"/>
    </location>
</feature>
<feature type="transmembrane region" description="Helical" evidence="1">
    <location>
        <begin position="6"/>
        <end position="27"/>
    </location>
</feature>
<dbReference type="EMBL" id="LQPH01000018">
    <property type="protein sequence ID" value="ORW34593.1"/>
    <property type="molecule type" value="Genomic_DNA"/>
</dbReference>
<feature type="transmembrane region" description="Helical" evidence="1">
    <location>
        <begin position="66"/>
        <end position="84"/>
    </location>
</feature>
<proteinExistence type="predicted"/>
<dbReference type="AlphaFoldDB" id="A0A0F5NEL3"/>
<dbReference type="Pfam" id="PF17197">
    <property type="entry name" value="DUF5134"/>
    <property type="match status" value="1"/>
</dbReference>
<evidence type="ECO:0008006" key="4">
    <source>
        <dbReference type="Google" id="ProtNLM"/>
    </source>
</evidence>
<dbReference type="Proteomes" id="UP000193781">
    <property type="component" value="Unassembled WGS sequence"/>
</dbReference>
<keyword evidence="1" id="KW-0472">Membrane</keyword>
<keyword evidence="1" id="KW-1133">Transmembrane helix</keyword>
<evidence type="ECO:0000313" key="3">
    <source>
        <dbReference type="Proteomes" id="UP000193781"/>
    </source>
</evidence>
<evidence type="ECO:0000256" key="1">
    <source>
        <dbReference type="SAM" id="Phobius"/>
    </source>
</evidence>
<dbReference type="STRING" id="244292.ABW17_04945"/>
<organism evidence="2 3">
    <name type="scientific">Mycobacterium nebraskense</name>
    <dbReference type="NCBI Taxonomy" id="244292"/>
    <lineage>
        <taxon>Bacteria</taxon>
        <taxon>Bacillati</taxon>
        <taxon>Actinomycetota</taxon>
        <taxon>Actinomycetes</taxon>
        <taxon>Mycobacteriales</taxon>
        <taxon>Mycobacteriaceae</taxon>
        <taxon>Mycobacterium</taxon>
    </lineage>
</organism>
<dbReference type="RefSeq" id="WP_046183230.1">
    <property type="nucleotide sequence ID" value="NZ_JACKSS010000040.1"/>
</dbReference>
<feature type="transmembrane region" description="Helical" evidence="1">
    <location>
        <begin position="34"/>
        <end position="54"/>
    </location>
</feature>
<feature type="transmembrane region" description="Helical" evidence="1">
    <location>
        <begin position="91"/>
        <end position="108"/>
    </location>
</feature>
<dbReference type="InterPro" id="IPR033458">
    <property type="entry name" value="DUF5134"/>
</dbReference>
<name>A0A0F5NEL3_9MYCO</name>
<sequence>MIDDLALRWVVTGLFGLGAVECVLPILTQRRPWATIISHGLHFLMAVGMAAMAWPWSARLPTTGPALFFLLAAVWFVSMAVVAARTTTVRVLCGYHGLMMLATAWMYATMNGHLLHVQTSTQPAMSMPDMDMAAMNMPATSAPPIWFGAVNWVGIVGFAVAAAYWTYRYIIERQHATTRFRSLGNLSQAMMAAGMTILFLAMLFEI</sequence>
<gene>
    <name evidence="2" type="ORF">AWC17_23745</name>
</gene>
<keyword evidence="1" id="KW-0812">Transmembrane</keyword>
<feature type="transmembrane region" description="Helical" evidence="1">
    <location>
        <begin position="186"/>
        <end position="204"/>
    </location>
</feature>
<dbReference type="OrthoDB" id="4734452at2"/>
<comment type="caution">
    <text evidence="2">The sequence shown here is derived from an EMBL/GenBank/DDBJ whole genome shotgun (WGS) entry which is preliminary data.</text>
</comment>
<accession>A0A0F5NEL3</accession>
<keyword evidence="3" id="KW-1185">Reference proteome</keyword>
<evidence type="ECO:0000313" key="2">
    <source>
        <dbReference type="EMBL" id="ORW34593.1"/>
    </source>
</evidence>